<feature type="chain" id="PRO_5019264563" evidence="2">
    <location>
        <begin position="27"/>
        <end position="259"/>
    </location>
</feature>
<evidence type="ECO:0000313" key="3">
    <source>
        <dbReference type="EMBL" id="RHY34261.1"/>
    </source>
</evidence>
<gene>
    <name evidence="3" type="ORF">DYB32_001064</name>
</gene>
<accession>A0A418B7U7</accession>
<keyword evidence="1" id="KW-1133">Transmembrane helix</keyword>
<keyword evidence="2" id="KW-0732">Signal</keyword>
<dbReference type="AlphaFoldDB" id="A0A418B7U7"/>
<evidence type="ECO:0000313" key="4">
    <source>
        <dbReference type="Proteomes" id="UP000285060"/>
    </source>
</evidence>
<organism evidence="3 4">
    <name type="scientific">Aphanomyces invadans</name>
    <dbReference type="NCBI Taxonomy" id="157072"/>
    <lineage>
        <taxon>Eukaryota</taxon>
        <taxon>Sar</taxon>
        <taxon>Stramenopiles</taxon>
        <taxon>Oomycota</taxon>
        <taxon>Saprolegniomycetes</taxon>
        <taxon>Saprolegniales</taxon>
        <taxon>Verrucalvaceae</taxon>
        <taxon>Aphanomyces</taxon>
    </lineage>
</organism>
<evidence type="ECO:0000256" key="2">
    <source>
        <dbReference type="SAM" id="SignalP"/>
    </source>
</evidence>
<comment type="caution">
    <text evidence="3">The sequence shown here is derived from an EMBL/GenBank/DDBJ whole genome shotgun (WGS) entry which is preliminary data.</text>
</comment>
<keyword evidence="1" id="KW-0472">Membrane</keyword>
<sequence length="259" mass="27051">MPCNASGTISLALAVTALSLSSIALGLPMWSSSSPLHDVAKDIPGMLQHIRFTVGVWGYCINADLTQEYNHITLDQCFSFYSSRDISNALHINGTAVAATLNNAAVDMISTHAAICDLPDLGSATATLTPLSPSEYTGFISRSCGSLGKVTLAFAALSTAFGALTLLFLVLFITCCTTMLCIASFSKCFALLSIASSVVALVGWITQAKDLTSASLGVSFAFEVAAAVLYVLTFVAIVYHEKNGKSSVDTEGKIGDPSP</sequence>
<protein>
    <submittedName>
        <fullName evidence="3">Uncharacterized protein</fullName>
    </submittedName>
</protein>
<feature type="transmembrane region" description="Helical" evidence="1">
    <location>
        <begin position="188"/>
        <end position="206"/>
    </location>
</feature>
<keyword evidence="4" id="KW-1185">Reference proteome</keyword>
<evidence type="ECO:0000256" key="1">
    <source>
        <dbReference type="SAM" id="Phobius"/>
    </source>
</evidence>
<dbReference type="Proteomes" id="UP000285060">
    <property type="component" value="Unassembled WGS sequence"/>
</dbReference>
<reference evidence="3 4" key="1">
    <citation type="submission" date="2018-08" db="EMBL/GenBank/DDBJ databases">
        <title>Aphanomyces genome sequencing and annotation.</title>
        <authorList>
            <person name="Minardi D."/>
            <person name="Oidtmann B."/>
            <person name="Van Der Giezen M."/>
            <person name="Studholme D.J."/>
        </authorList>
    </citation>
    <scope>NUCLEOTIDE SEQUENCE [LARGE SCALE GENOMIC DNA]</scope>
    <source>
        <strain evidence="3 4">NJM0002</strain>
    </source>
</reference>
<proteinExistence type="predicted"/>
<feature type="signal peptide" evidence="2">
    <location>
        <begin position="1"/>
        <end position="26"/>
    </location>
</feature>
<dbReference type="EMBL" id="QUSY01000037">
    <property type="protein sequence ID" value="RHY34261.1"/>
    <property type="molecule type" value="Genomic_DNA"/>
</dbReference>
<dbReference type="VEuPathDB" id="FungiDB:H310_00997"/>
<feature type="transmembrane region" description="Helical" evidence="1">
    <location>
        <begin position="218"/>
        <end position="239"/>
    </location>
</feature>
<keyword evidence="1" id="KW-0812">Transmembrane</keyword>
<name>A0A418B7U7_9STRA</name>
<feature type="transmembrane region" description="Helical" evidence="1">
    <location>
        <begin position="152"/>
        <end position="176"/>
    </location>
</feature>